<feature type="compositionally biased region" description="Basic and acidic residues" evidence="1">
    <location>
        <begin position="199"/>
        <end position="208"/>
    </location>
</feature>
<reference evidence="2 3" key="1">
    <citation type="submission" date="2018-06" db="EMBL/GenBank/DDBJ databases">
        <title>Comparative genomics reveals the genomic features of Rhizophagus irregularis, R. cerebriforme, R. diaphanum and Gigaspora rosea, and their symbiotic lifestyle signature.</title>
        <authorList>
            <person name="Morin E."/>
            <person name="San Clemente H."/>
            <person name="Chen E.C.H."/>
            <person name="De La Providencia I."/>
            <person name="Hainaut M."/>
            <person name="Kuo A."/>
            <person name="Kohler A."/>
            <person name="Murat C."/>
            <person name="Tang N."/>
            <person name="Roy S."/>
            <person name="Loubradou J."/>
            <person name="Henrissat B."/>
            <person name="Grigoriev I.V."/>
            <person name="Corradi N."/>
            <person name="Roux C."/>
            <person name="Martin F.M."/>
        </authorList>
    </citation>
    <scope>NUCLEOTIDE SEQUENCE [LARGE SCALE GENOMIC DNA]</scope>
    <source>
        <strain evidence="2 3">DAOM 194757</strain>
    </source>
</reference>
<dbReference type="AlphaFoldDB" id="A0A397W2Z8"/>
<name>A0A397W2Z8_9GLOM</name>
<comment type="caution">
    <text evidence="2">The sequence shown here is derived from an EMBL/GenBank/DDBJ whole genome shotgun (WGS) entry which is preliminary data.</text>
</comment>
<protein>
    <submittedName>
        <fullName evidence="2">Uncharacterized protein</fullName>
    </submittedName>
</protein>
<feature type="region of interest" description="Disordered" evidence="1">
    <location>
        <begin position="149"/>
        <end position="170"/>
    </location>
</feature>
<feature type="region of interest" description="Disordered" evidence="1">
    <location>
        <begin position="183"/>
        <end position="251"/>
    </location>
</feature>
<sequence>MASVFCAISFIKNITNLNKYVAGTAIYRTENNDFIEYKFKVFQTEFTPLVEEIWEKTIALIVGRFAIENNELNDPAVTENNQGIFRLKREVYNGVTGKQSPLSVLCKYPLQTRHNNVAEATTRRPIFSVAGELVTLQKSAFILCETIENSSQKSPHNPSTKPMQSSTTPDQMRIDQLHATLEQVKASGSSSKQNSYNTRTKEQIDKGKKPATFNANIDINGEYVPSNYNPNSPCETSPSTQESPEPSSFTE</sequence>
<feature type="compositionally biased region" description="Polar residues" evidence="1">
    <location>
        <begin position="186"/>
        <end position="198"/>
    </location>
</feature>
<proteinExistence type="predicted"/>
<dbReference type="EMBL" id="QKWP01000091">
    <property type="protein sequence ID" value="RIB27659.1"/>
    <property type="molecule type" value="Genomic_DNA"/>
</dbReference>
<dbReference type="OrthoDB" id="10502166at2759"/>
<feature type="compositionally biased region" description="Low complexity" evidence="1">
    <location>
        <begin position="232"/>
        <end position="251"/>
    </location>
</feature>
<organism evidence="2 3">
    <name type="scientific">Gigaspora rosea</name>
    <dbReference type="NCBI Taxonomy" id="44941"/>
    <lineage>
        <taxon>Eukaryota</taxon>
        <taxon>Fungi</taxon>
        <taxon>Fungi incertae sedis</taxon>
        <taxon>Mucoromycota</taxon>
        <taxon>Glomeromycotina</taxon>
        <taxon>Glomeromycetes</taxon>
        <taxon>Diversisporales</taxon>
        <taxon>Gigasporaceae</taxon>
        <taxon>Gigaspora</taxon>
    </lineage>
</organism>
<evidence type="ECO:0000256" key="1">
    <source>
        <dbReference type="SAM" id="MobiDB-lite"/>
    </source>
</evidence>
<keyword evidence="3" id="KW-1185">Reference proteome</keyword>
<evidence type="ECO:0000313" key="2">
    <source>
        <dbReference type="EMBL" id="RIB27659.1"/>
    </source>
</evidence>
<dbReference type="Proteomes" id="UP000266673">
    <property type="component" value="Unassembled WGS sequence"/>
</dbReference>
<accession>A0A397W2Z8</accession>
<evidence type="ECO:0000313" key="3">
    <source>
        <dbReference type="Proteomes" id="UP000266673"/>
    </source>
</evidence>
<gene>
    <name evidence="2" type="ORF">C2G38_2029167</name>
</gene>